<evidence type="ECO:0000313" key="1">
    <source>
        <dbReference type="EMBL" id="SET71829.1"/>
    </source>
</evidence>
<gene>
    <name evidence="1" type="ORF">SAMN05216313_11268</name>
</gene>
<dbReference type="Proteomes" id="UP000198508">
    <property type="component" value="Unassembled WGS sequence"/>
</dbReference>
<accession>A0A1I0GKZ8</accession>
<name>A0A1I0GKZ8_9FIRM</name>
<organism evidence="1 2">
    <name type="scientific">Enterocloster lavalensis</name>
    <dbReference type="NCBI Taxonomy" id="460384"/>
    <lineage>
        <taxon>Bacteria</taxon>
        <taxon>Bacillati</taxon>
        <taxon>Bacillota</taxon>
        <taxon>Clostridia</taxon>
        <taxon>Lachnospirales</taxon>
        <taxon>Lachnospiraceae</taxon>
        <taxon>Enterocloster</taxon>
    </lineage>
</organism>
<sequence length="371" mass="41838">MDTVALDYNRDGRMDYVGVLQMEGTDIPLKTPRILFALARSEESGYRLDFQDENLIRTRDEGGVFGDPYVPLTAGETTFTTNAYGGSAWRWSEAYTYAYRDGGWYLSKSHTTYGYGPMITSETLDDYETGVGIRRERRSDIENLENLDSDEFDLDYQVRLDAPPDIVQAGKRWWLSPDRLTDCPVKTITIADGIDLDRSAITLPLDGAIHYRDENVILYTFSTPASETNYLACYQEDGQSLTVAAQSTEEMPNFDACLAYKGKIYYAMDVTALVHLRGADQTSVPSMDTVAQKLFRMNPDGSGKQELFEYRIAAPGETIDDEYLPYLSMSCEITGDEIILQVYVGGRPHPYYRMDLDGGNVREIGFLPDEN</sequence>
<proteinExistence type="predicted"/>
<dbReference type="EMBL" id="FOIM01000012">
    <property type="protein sequence ID" value="SET71829.1"/>
    <property type="molecule type" value="Genomic_DNA"/>
</dbReference>
<dbReference type="RefSeq" id="WP_092364270.1">
    <property type="nucleotide sequence ID" value="NZ_DAINWJ010000256.1"/>
</dbReference>
<protein>
    <submittedName>
        <fullName evidence="1">Uncharacterized protein</fullName>
    </submittedName>
</protein>
<evidence type="ECO:0000313" key="2">
    <source>
        <dbReference type="Proteomes" id="UP000198508"/>
    </source>
</evidence>
<keyword evidence="2" id="KW-1185">Reference proteome</keyword>
<reference evidence="2" key="1">
    <citation type="submission" date="2016-10" db="EMBL/GenBank/DDBJ databases">
        <authorList>
            <person name="Varghese N."/>
            <person name="Submissions S."/>
        </authorList>
    </citation>
    <scope>NUCLEOTIDE SEQUENCE [LARGE SCALE GENOMIC DNA]</scope>
    <source>
        <strain evidence="2">NLAE-zl-G277</strain>
    </source>
</reference>
<dbReference type="AlphaFoldDB" id="A0A1I0GKZ8"/>